<evidence type="ECO:0000313" key="2">
    <source>
        <dbReference type="EMBL" id="GES76164.1"/>
    </source>
</evidence>
<reference evidence="2" key="1">
    <citation type="submission" date="2019-10" db="EMBL/GenBank/DDBJ databases">
        <title>Conservation and host-specific expression of non-tandemly repeated heterogenous ribosome RNA gene in arbuscular mycorrhizal fungi.</title>
        <authorList>
            <person name="Maeda T."/>
            <person name="Kobayashi Y."/>
            <person name="Nakagawa T."/>
            <person name="Ezawa T."/>
            <person name="Yamaguchi K."/>
            <person name="Bino T."/>
            <person name="Nishimoto Y."/>
            <person name="Shigenobu S."/>
            <person name="Kawaguchi M."/>
        </authorList>
    </citation>
    <scope>NUCLEOTIDE SEQUENCE</scope>
    <source>
        <strain evidence="2">HR1</strain>
    </source>
</reference>
<dbReference type="AlphaFoldDB" id="A0A8H3KWF7"/>
<gene>
    <name evidence="2" type="ORF">RCL2_000357100</name>
</gene>
<accession>A0A8H3KWF7</accession>
<name>A0A8H3KWF7_9GLOM</name>
<feature type="compositionally biased region" description="Acidic residues" evidence="1">
    <location>
        <begin position="176"/>
        <end position="195"/>
    </location>
</feature>
<feature type="compositionally biased region" description="Basic and acidic residues" evidence="1">
    <location>
        <begin position="204"/>
        <end position="221"/>
    </location>
</feature>
<feature type="compositionally biased region" description="Acidic residues" evidence="1">
    <location>
        <begin position="69"/>
        <end position="82"/>
    </location>
</feature>
<feature type="region of interest" description="Disordered" evidence="1">
    <location>
        <begin position="69"/>
        <end position="90"/>
    </location>
</feature>
<evidence type="ECO:0000313" key="3">
    <source>
        <dbReference type="Proteomes" id="UP000615446"/>
    </source>
</evidence>
<dbReference type="EMBL" id="BLAL01000019">
    <property type="protein sequence ID" value="GES76164.1"/>
    <property type="molecule type" value="Genomic_DNA"/>
</dbReference>
<feature type="region of interest" description="Disordered" evidence="1">
    <location>
        <begin position="131"/>
        <end position="221"/>
    </location>
</feature>
<evidence type="ECO:0000256" key="1">
    <source>
        <dbReference type="SAM" id="MobiDB-lite"/>
    </source>
</evidence>
<comment type="caution">
    <text evidence="2">The sequence shown here is derived from an EMBL/GenBank/DDBJ whole genome shotgun (WGS) entry which is preliminary data.</text>
</comment>
<feature type="compositionally biased region" description="Basic and acidic residues" evidence="1">
    <location>
        <begin position="131"/>
        <end position="143"/>
    </location>
</feature>
<sequence length="221" mass="25011">MVREMEGGPGKEKDIIGSSAQGFGTDLVAGLPDLECFQPSWTNRTWEMLPAFLDEPDLGMLPAFLDEPDLGIDSSAEQDDFPTSEISARNLETSEKILPKENSSLSADLENYIKMLTRDFDDETAYWSTHENEARVEKEEVNEVKGSPRVQSNDDVYFEEEVDHNSAPYPVKETNDNSDNDSEEEMLDESDDDGYNDYGGYNEYDEHDREELLGESITHID</sequence>
<protein>
    <submittedName>
        <fullName evidence="2">Uncharacterized protein</fullName>
    </submittedName>
</protein>
<organism evidence="2 3">
    <name type="scientific">Rhizophagus clarus</name>
    <dbReference type="NCBI Taxonomy" id="94130"/>
    <lineage>
        <taxon>Eukaryota</taxon>
        <taxon>Fungi</taxon>
        <taxon>Fungi incertae sedis</taxon>
        <taxon>Mucoromycota</taxon>
        <taxon>Glomeromycotina</taxon>
        <taxon>Glomeromycetes</taxon>
        <taxon>Glomerales</taxon>
        <taxon>Glomeraceae</taxon>
        <taxon>Rhizophagus</taxon>
    </lineage>
</organism>
<proteinExistence type="predicted"/>
<dbReference type="Proteomes" id="UP000615446">
    <property type="component" value="Unassembled WGS sequence"/>
</dbReference>
<dbReference type="OrthoDB" id="2439902at2759"/>